<organism evidence="2">
    <name type="scientific">Anopheles darlingi</name>
    <name type="common">Mosquito</name>
    <dbReference type="NCBI Taxonomy" id="43151"/>
    <lineage>
        <taxon>Eukaryota</taxon>
        <taxon>Metazoa</taxon>
        <taxon>Ecdysozoa</taxon>
        <taxon>Arthropoda</taxon>
        <taxon>Hexapoda</taxon>
        <taxon>Insecta</taxon>
        <taxon>Pterygota</taxon>
        <taxon>Neoptera</taxon>
        <taxon>Endopterygota</taxon>
        <taxon>Diptera</taxon>
        <taxon>Nematocera</taxon>
        <taxon>Culicoidea</taxon>
        <taxon>Culicidae</taxon>
        <taxon>Anophelinae</taxon>
        <taxon>Anopheles</taxon>
    </lineage>
</organism>
<name>A0A2M4DHQ0_ANODA</name>
<feature type="transmembrane region" description="Helical" evidence="1">
    <location>
        <begin position="29"/>
        <end position="51"/>
    </location>
</feature>
<proteinExistence type="predicted"/>
<sequence>MSHFTSLWPPLLVLTHVVTLEARAVVLHLALSSLLAACVVLATACYSTRFLRRFCAKATVRTSARPSLRIIFT</sequence>
<evidence type="ECO:0000313" key="2">
    <source>
        <dbReference type="EMBL" id="MBW77029.1"/>
    </source>
</evidence>
<protein>
    <submittedName>
        <fullName evidence="2">Uncharacterized protein</fullName>
    </submittedName>
</protein>
<keyword evidence="1" id="KW-0472">Membrane</keyword>
<reference evidence="2" key="1">
    <citation type="submission" date="2018-01" db="EMBL/GenBank/DDBJ databases">
        <title>An insight into the sialome of Amazonian anophelines.</title>
        <authorList>
            <person name="Ribeiro J.M."/>
            <person name="Scarpassa V."/>
            <person name="Calvo E."/>
        </authorList>
    </citation>
    <scope>NUCLEOTIDE SEQUENCE</scope>
</reference>
<keyword evidence="1" id="KW-0812">Transmembrane</keyword>
<keyword evidence="1" id="KW-1133">Transmembrane helix</keyword>
<dbReference type="AlphaFoldDB" id="A0A2M4DHQ0"/>
<accession>A0A2M4DHQ0</accession>
<evidence type="ECO:0000256" key="1">
    <source>
        <dbReference type="SAM" id="Phobius"/>
    </source>
</evidence>
<dbReference type="EMBL" id="GGFL01012851">
    <property type="protein sequence ID" value="MBW77029.1"/>
    <property type="molecule type" value="Transcribed_RNA"/>
</dbReference>